<evidence type="ECO:0008006" key="6">
    <source>
        <dbReference type="Google" id="ProtNLM"/>
    </source>
</evidence>
<dbReference type="SUPFAM" id="SSF55811">
    <property type="entry name" value="Nudix"/>
    <property type="match status" value="1"/>
</dbReference>
<sequence>MNAPFVDLNICYQTLFCVCETQHWRPLSRHFVDASVSPAFNRSEECGECVDIIEKVWEKLASEARMDGLENGLDICRHTTTAMLYNALKFRLHAVVVRDDRCCLQLGVTDYKTSIGTTRNIHVFMDIAQRKGAAVDSYLANALGVECFTTTLDGKAVLYRRSQQVGEYAGFFCFPGGHAEPDEFMRRHLPERIDSEGEHVPVANFLEAAALLHHASSEALVDHIFNSYGNDVLLIHVPGLPGAFPVPKKEVYRHQPFFRNAVDTDRGGGLLGGVSGSSQSEEMQISLLCVMEALEGEVKVDVLDKLLSVARRRVTSLRGIESIMDVGNQINIEALQLDFPYHCGGDHAYKRYYDITPDACGLFGPHISHGNKLLCRYGVAVVVGVAPEDTLGCPAPFWNPLGAPAACLAPVFNGCRTLPVGEVKLEYNGPTTESTLLLPEDASRYLNPTVEGRFDVTSWLNEGLFGVRVGEPVEDNCVVHGVAYDAKFREFVLNVRDLSTGEVRPSVDCFIH</sequence>
<accession>G0TX11</accession>
<dbReference type="InterPro" id="IPR055295">
    <property type="entry name" value="NUDT22/NUDT9-like"/>
</dbReference>
<keyword evidence="2" id="KW-0479">Metal-binding</keyword>
<reference evidence="5" key="1">
    <citation type="journal article" date="2012" name="Proc. Natl. Acad. Sci. U.S.A.">
        <title>Antigenic diversity is generated by distinct evolutionary mechanisms in African trypanosome species.</title>
        <authorList>
            <person name="Jackson A.P."/>
            <person name="Berry A."/>
            <person name="Aslett M."/>
            <person name="Allison H.C."/>
            <person name="Burton P."/>
            <person name="Vavrova-Anderson J."/>
            <person name="Brown R."/>
            <person name="Browne H."/>
            <person name="Corton N."/>
            <person name="Hauser H."/>
            <person name="Gamble J."/>
            <person name="Gilderthorp R."/>
            <person name="Marcello L."/>
            <person name="McQuillan J."/>
            <person name="Otto T.D."/>
            <person name="Quail M.A."/>
            <person name="Sanders M.J."/>
            <person name="van Tonder A."/>
            <person name="Ginger M.L."/>
            <person name="Field M.C."/>
            <person name="Barry J.D."/>
            <person name="Hertz-Fowler C."/>
            <person name="Berriman M."/>
        </authorList>
    </citation>
    <scope>NUCLEOTIDE SEQUENCE</scope>
    <source>
        <strain evidence="5">Y486</strain>
    </source>
</reference>
<keyword evidence="3" id="KW-0378">Hydrolase</keyword>
<evidence type="ECO:0000256" key="3">
    <source>
        <dbReference type="ARBA" id="ARBA00022801"/>
    </source>
</evidence>
<evidence type="ECO:0000256" key="2">
    <source>
        <dbReference type="ARBA" id="ARBA00022723"/>
    </source>
</evidence>
<dbReference type="GO" id="GO:0046872">
    <property type="term" value="F:metal ion binding"/>
    <property type="evidence" value="ECO:0007669"/>
    <property type="project" value="UniProtKB-KW"/>
</dbReference>
<dbReference type="VEuPathDB" id="TriTrypDB:TvY486_0602910"/>
<dbReference type="InterPro" id="IPR015797">
    <property type="entry name" value="NUDIX_hydrolase-like_dom_sf"/>
</dbReference>
<evidence type="ECO:0000313" key="5">
    <source>
        <dbReference type="EMBL" id="CCC48500.1"/>
    </source>
</evidence>
<dbReference type="PANTHER" id="PTHR31835">
    <property type="entry name" value="URIDINE DIPHOSPHATE GLUCOSE PYROPHOSPHATASE"/>
    <property type="match status" value="1"/>
</dbReference>
<protein>
    <recommendedName>
        <fullName evidence="6">Nudix hydrolase domain-containing protein</fullName>
    </recommendedName>
</protein>
<proteinExistence type="predicted"/>
<evidence type="ECO:0000256" key="1">
    <source>
        <dbReference type="ARBA" id="ARBA00001946"/>
    </source>
</evidence>
<dbReference type="EMBL" id="HE573022">
    <property type="protein sequence ID" value="CCC48500.1"/>
    <property type="molecule type" value="Genomic_DNA"/>
</dbReference>
<dbReference type="GO" id="GO:0052751">
    <property type="term" value="F:GDP-mannose hydrolase activity"/>
    <property type="evidence" value="ECO:0007669"/>
    <property type="project" value="TreeGrafter"/>
</dbReference>
<comment type="cofactor">
    <cofactor evidence="1">
        <name>Mg(2+)</name>
        <dbReference type="ChEBI" id="CHEBI:18420"/>
    </cofactor>
</comment>
<dbReference type="PANTHER" id="PTHR31835:SF1">
    <property type="entry name" value="URIDINE DIPHOSPHATE GLUCOSE PYROPHOSPHATASE NUDT22"/>
    <property type="match status" value="1"/>
</dbReference>
<gene>
    <name evidence="5" type="ORF">TVY486_0602910</name>
</gene>
<evidence type="ECO:0000256" key="4">
    <source>
        <dbReference type="ARBA" id="ARBA00022842"/>
    </source>
</evidence>
<name>G0TX11_TRYVY</name>
<organism evidence="5">
    <name type="scientific">Trypanosoma vivax (strain Y486)</name>
    <dbReference type="NCBI Taxonomy" id="1055687"/>
    <lineage>
        <taxon>Eukaryota</taxon>
        <taxon>Discoba</taxon>
        <taxon>Euglenozoa</taxon>
        <taxon>Kinetoplastea</taxon>
        <taxon>Metakinetoplastina</taxon>
        <taxon>Trypanosomatida</taxon>
        <taxon>Trypanosomatidae</taxon>
        <taxon>Trypanosoma</taxon>
        <taxon>Duttonella</taxon>
    </lineage>
</organism>
<keyword evidence="4" id="KW-0460">Magnesium</keyword>
<dbReference type="AlphaFoldDB" id="G0TX11"/>